<keyword evidence="7 10" id="KW-0456">Lyase</keyword>
<dbReference type="PIRSF" id="PIRSF015950">
    <property type="entry name" value="Mev_P_decrbx"/>
    <property type="match status" value="1"/>
</dbReference>
<evidence type="ECO:0000313" key="11">
    <source>
        <dbReference type="Proteomes" id="UP000614469"/>
    </source>
</evidence>
<dbReference type="PANTHER" id="PTHR10977">
    <property type="entry name" value="DIPHOSPHOMEVALONATE DECARBOXYLASE"/>
    <property type="match status" value="1"/>
</dbReference>
<evidence type="ECO:0000256" key="5">
    <source>
        <dbReference type="ARBA" id="ARBA00022840"/>
    </source>
</evidence>
<evidence type="ECO:0000256" key="6">
    <source>
        <dbReference type="ARBA" id="ARBA00023098"/>
    </source>
</evidence>
<keyword evidence="3" id="KW-0444">Lipid biosynthesis</keyword>
<dbReference type="InterPro" id="IPR005935">
    <property type="entry name" value="Mev_decarb"/>
</dbReference>
<name>A0A8J6NKB2_9CHLR</name>
<sequence>MKAIAIAHPNIAFIKYWGNRDQDLRIPVNGSFSMNLDGLSARTQVTFRADLEQDSLILNEKTLQGAGLQRVSQILDEVREVAGISLHAQVISENTFPTGAGIASSAAAFAALALASSKAAGLSLDEAALSRLARHGSGSACRSIPGGFTEWQSGESDQDSYAFSIAPPEHWDLADCIAVISSGHKAIGSTQGHALAATSPLQGGRVADVPRRIDICRRAILERDFDTFASICELDSDMMHAVMMTSNPALFYWQPSTLRVMQSVRDWRAEGLPVFYTIDAGPNVHVITPTKKMREVKDKLANIEGVDNVLTATVGGPTRLVES</sequence>
<gene>
    <name evidence="10" type="primary">mvaD</name>
    <name evidence="10" type="ORF">H8E29_08260</name>
</gene>
<comment type="similarity">
    <text evidence="1">Belongs to the diphosphomevalonate decarboxylase family.</text>
</comment>
<keyword evidence="4" id="KW-0547">Nucleotide-binding</keyword>
<dbReference type="InterPro" id="IPR036554">
    <property type="entry name" value="GHMP_kinase_C_sf"/>
</dbReference>
<keyword evidence="6" id="KW-0443">Lipid metabolism</keyword>
<proteinExistence type="inferred from homology"/>
<feature type="domain" description="Mvd1 C-terminal" evidence="8">
    <location>
        <begin position="177"/>
        <end position="302"/>
    </location>
</feature>
<evidence type="ECO:0000259" key="8">
    <source>
        <dbReference type="Pfam" id="PF18376"/>
    </source>
</evidence>
<dbReference type="Proteomes" id="UP000614469">
    <property type="component" value="Unassembled WGS sequence"/>
</dbReference>
<dbReference type="EC" id="4.1.1.33" evidence="2"/>
<dbReference type="AlphaFoldDB" id="A0A8J6NKB2"/>
<dbReference type="GO" id="GO:0005829">
    <property type="term" value="C:cytosol"/>
    <property type="evidence" value="ECO:0007669"/>
    <property type="project" value="InterPro"/>
</dbReference>
<accession>A0A8J6NKB2</accession>
<dbReference type="GO" id="GO:0019287">
    <property type="term" value="P:isopentenyl diphosphate biosynthetic process, mevalonate pathway"/>
    <property type="evidence" value="ECO:0007669"/>
    <property type="project" value="InterPro"/>
</dbReference>
<evidence type="ECO:0000256" key="3">
    <source>
        <dbReference type="ARBA" id="ARBA00022516"/>
    </source>
</evidence>
<organism evidence="10 11">
    <name type="scientific">Candidatus Desulfolinea nitratireducens</name>
    <dbReference type="NCBI Taxonomy" id="2841698"/>
    <lineage>
        <taxon>Bacteria</taxon>
        <taxon>Bacillati</taxon>
        <taxon>Chloroflexota</taxon>
        <taxon>Anaerolineae</taxon>
        <taxon>Anaerolineales</taxon>
        <taxon>Anaerolineales incertae sedis</taxon>
        <taxon>Candidatus Desulfolinea</taxon>
    </lineage>
</organism>
<evidence type="ECO:0000256" key="7">
    <source>
        <dbReference type="ARBA" id="ARBA00023239"/>
    </source>
</evidence>
<dbReference type="Pfam" id="PF18376">
    <property type="entry name" value="MDD_C"/>
    <property type="match status" value="1"/>
</dbReference>
<evidence type="ECO:0000259" key="9">
    <source>
        <dbReference type="Pfam" id="PF22700"/>
    </source>
</evidence>
<evidence type="ECO:0000313" key="10">
    <source>
        <dbReference type="EMBL" id="MBC8335242.1"/>
    </source>
</evidence>
<dbReference type="FunFam" id="3.30.230.10:FF:000072">
    <property type="entry name" value="Diphosphomevalonate decarboxylase"/>
    <property type="match status" value="1"/>
</dbReference>
<dbReference type="InterPro" id="IPR014721">
    <property type="entry name" value="Ribsml_uS5_D2-typ_fold_subgr"/>
</dbReference>
<dbReference type="GO" id="GO:0005524">
    <property type="term" value="F:ATP binding"/>
    <property type="evidence" value="ECO:0007669"/>
    <property type="project" value="UniProtKB-KW"/>
</dbReference>
<dbReference type="InterPro" id="IPR029765">
    <property type="entry name" value="Mev_diP_decarb"/>
</dbReference>
<dbReference type="InterPro" id="IPR041431">
    <property type="entry name" value="Mvd1_C"/>
</dbReference>
<dbReference type="NCBIfam" id="TIGR01240">
    <property type="entry name" value="mevDPdecarb"/>
    <property type="match status" value="1"/>
</dbReference>
<dbReference type="Pfam" id="PF22700">
    <property type="entry name" value="MVD-like_N"/>
    <property type="match status" value="1"/>
</dbReference>
<comment type="caution">
    <text evidence="10">The sequence shown here is derived from an EMBL/GenBank/DDBJ whole genome shotgun (WGS) entry which is preliminary data.</text>
</comment>
<dbReference type="Gene3D" id="3.30.230.10">
    <property type="match status" value="1"/>
</dbReference>
<dbReference type="PANTHER" id="PTHR10977:SF3">
    <property type="entry name" value="DIPHOSPHOMEVALONATE DECARBOXYLASE"/>
    <property type="match status" value="1"/>
</dbReference>
<dbReference type="GO" id="GO:0004163">
    <property type="term" value="F:diphosphomevalonate decarboxylase activity"/>
    <property type="evidence" value="ECO:0007669"/>
    <property type="project" value="UniProtKB-EC"/>
</dbReference>
<dbReference type="SUPFAM" id="SSF55060">
    <property type="entry name" value="GHMP Kinase, C-terminal domain"/>
    <property type="match status" value="1"/>
</dbReference>
<evidence type="ECO:0000256" key="2">
    <source>
        <dbReference type="ARBA" id="ARBA00012296"/>
    </source>
</evidence>
<dbReference type="EMBL" id="JACNJN010000097">
    <property type="protein sequence ID" value="MBC8335242.1"/>
    <property type="molecule type" value="Genomic_DNA"/>
</dbReference>
<dbReference type="Gene3D" id="3.30.70.890">
    <property type="entry name" value="GHMP kinase, C-terminal domain"/>
    <property type="match status" value="1"/>
</dbReference>
<evidence type="ECO:0000256" key="4">
    <source>
        <dbReference type="ARBA" id="ARBA00022741"/>
    </source>
</evidence>
<dbReference type="InterPro" id="IPR020568">
    <property type="entry name" value="Ribosomal_Su5_D2-typ_SF"/>
</dbReference>
<dbReference type="InterPro" id="IPR053859">
    <property type="entry name" value="MVD-like_N"/>
</dbReference>
<evidence type="ECO:0000256" key="1">
    <source>
        <dbReference type="ARBA" id="ARBA00008831"/>
    </source>
</evidence>
<keyword evidence="5" id="KW-0067">ATP-binding</keyword>
<feature type="domain" description="Diphosphomevalonate decarboxylase-like N-terminal" evidence="9">
    <location>
        <begin position="7"/>
        <end position="162"/>
    </location>
</feature>
<dbReference type="SUPFAM" id="SSF54211">
    <property type="entry name" value="Ribosomal protein S5 domain 2-like"/>
    <property type="match status" value="1"/>
</dbReference>
<protein>
    <recommendedName>
        <fullName evidence="2">diphosphomevalonate decarboxylase</fullName>
        <ecNumber evidence="2">4.1.1.33</ecNumber>
    </recommendedName>
</protein>
<reference evidence="10 11" key="1">
    <citation type="submission" date="2020-08" db="EMBL/GenBank/DDBJ databases">
        <title>Bridging the membrane lipid divide: bacteria of the FCB group superphylum have the potential to synthesize archaeal ether lipids.</title>
        <authorList>
            <person name="Villanueva L."/>
            <person name="Von Meijenfeldt F.A.B."/>
            <person name="Westbye A.B."/>
            <person name="Yadav S."/>
            <person name="Hopmans E.C."/>
            <person name="Dutilh B.E."/>
            <person name="Sinninghe Damste J.S."/>
        </authorList>
    </citation>
    <scope>NUCLEOTIDE SEQUENCE [LARGE SCALE GENOMIC DNA]</scope>
    <source>
        <strain evidence="10">NIOZ-UU36</strain>
    </source>
</reference>